<comment type="caution">
    <text evidence="1">The sequence shown here is derived from an EMBL/GenBank/DDBJ whole genome shotgun (WGS) entry which is preliminary data.</text>
</comment>
<dbReference type="EMBL" id="CM045763">
    <property type="protein sequence ID" value="KAI8022831.1"/>
    <property type="molecule type" value="Genomic_DNA"/>
</dbReference>
<name>A0ACC0IB57_9ERIC</name>
<proteinExistence type="predicted"/>
<dbReference type="Proteomes" id="UP001060215">
    <property type="component" value="Chromosome 6"/>
</dbReference>
<keyword evidence="2" id="KW-1185">Reference proteome</keyword>
<accession>A0ACC0IB57</accession>
<sequence length="121" mass="13292">MQASSRSSEAVSQPETSPSHIAASRIALSLCDFSPGASEQLSTPPRRIVTLRDSHEAISTLHNCSRKPHSSHYFGYFFVICSIWQFEFRSSSPASVQPPQFAALVCSLDESVLITIVLDHL</sequence>
<organism evidence="1 2">
    <name type="scientific">Camellia lanceoleosa</name>
    <dbReference type="NCBI Taxonomy" id="1840588"/>
    <lineage>
        <taxon>Eukaryota</taxon>
        <taxon>Viridiplantae</taxon>
        <taxon>Streptophyta</taxon>
        <taxon>Embryophyta</taxon>
        <taxon>Tracheophyta</taxon>
        <taxon>Spermatophyta</taxon>
        <taxon>Magnoliopsida</taxon>
        <taxon>eudicotyledons</taxon>
        <taxon>Gunneridae</taxon>
        <taxon>Pentapetalae</taxon>
        <taxon>asterids</taxon>
        <taxon>Ericales</taxon>
        <taxon>Theaceae</taxon>
        <taxon>Camellia</taxon>
    </lineage>
</organism>
<reference evidence="1 2" key="1">
    <citation type="journal article" date="2022" name="Plant J.">
        <title>Chromosome-level genome of Camellia lanceoleosa provides a valuable resource for understanding genome evolution and self-incompatibility.</title>
        <authorList>
            <person name="Gong W."/>
            <person name="Xiao S."/>
            <person name="Wang L."/>
            <person name="Liao Z."/>
            <person name="Chang Y."/>
            <person name="Mo W."/>
            <person name="Hu G."/>
            <person name="Li W."/>
            <person name="Zhao G."/>
            <person name="Zhu H."/>
            <person name="Hu X."/>
            <person name="Ji K."/>
            <person name="Xiang X."/>
            <person name="Song Q."/>
            <person name="Yuan D."/>
            <person name="Jin S."/>
            <person name="Zhang L."/>
        </authorList>
    </citation>
    <scope>NUCLEOTIDE SEQUENCE [LARGE SCALE GENOMIC DNA]</scope>
    <source>
        <strain evidence="1">SQ_2022a</strain>
    </source>
</reference>
<evidence type="ECO:0000313" key="1">
    <source>
        <dbReference type="EMBL" id="KAI8022831.1"/>
    </source>
</evidence>
<protein>
    <submittedName>
        <fullName evidence="1">Uncharacterized protein</fullName>
    </submittedName>
</protein>
<gene>
    <name evidence="1" type="ORF">LOK49_LG03G01260</name>
</gene>
<evidence type="ECO:0000313" key="2">
    <source>
        <dbReference type="Proteomes" id="UP001060215"/>
    </source>
</evidence>